<dbReference type="InterPro" id="IPR050093">
    <property type="entry name" value="ABC_SmlMolc_Importer"/>
</dbReference>
<dbReference type="InterPro" id="IPR027417">
    <property type="entry name" value="P-loop_NTPase"/>
</dbReference>
<keyword evidence="3" id="KW-0067">ATP-binding</keyword>
<dbReference type="GO" id="GO:0016887">
    <property type="term" value="F:ATP hydrolysis activity"/>
    <property type="evidence" value="ECO:0007669"/>
    <property type="project" value="InterPro"/>
</dbReference>
<evidence type="ECO:0000256" key="2">
    <source>
        <dbReference type="ARBA" id="ARBA00022741"/>
    </source>
</evidence>
<dbReference type="PROSITE" id="PS50893">
    <property type="entry name" value="ABC_TRANSPORTER_2"/>
    <property type="match status" value="1"/>
</dbReference>
<dbReference type="SMART" id="SM00382">
    <property type="entry name" value="AAA"/>
    <property type="match status" value="1"/>
</dbReference>
<evidence type="ECO:0000313" key="5">
    <source>
        <dbReference type="EMBL" id="OGC46993.1"/>
    </source>
</evidence>
<organism evidence="5 6">
    <name type="scientific">candidate division WS6 bacterium RIFOXYC1_FULL_33_10</name>
    <dbReference type="NCBI Taxonomy" id="1802606"/>
    <lineage>
        <taxon>Bacteria</taxon>
        <taxon>Candidatus Dojkabacteria</taxon>
    </lineage>
</organism>
<sequence>MGTSDSILELVNVNKSFENNFEVLQNISFKAKRGEFICFIGPSGCGKTVLLYSIVGLLKPTSGEILKMNKKIDSIGTDRILVFQDHMLFPWKTVLGNVLFGLSKSNLTDAEKLSSAKKYLEIVGLTNFEDWPIHKLSGGMKQRVAFARALISNPEILLMDEPFSALDSIARKEVRKCLVDIWTKTQQTILFVTHSVIEAV</sequence>
<dbReference type="Pfam" id="PF00005">
    <property type="entry name" value="ABC_tran"/>
    <property type="match status" value="1"/>
</dbReference>
<proteinExistence type="predicted"/>
<evidence type="ECO:0000256" key="1">
    <source>
        <dbReference type="ARBA" id="ARBA00022448"/>
    </source>
</evidence>
<comment type="caution">
    <text evidence="5">The sequence shown here is derived from an EMBL/GenBank/DDBJ whole genome shotgun (WGS) entry which is preliminary data.</text>
</comment>
<dbReference type="InterPro" id="IPR003593">
    <property type="entry name" value="AAA+_ATPase"/>
</dbReference>
<evidence type="ECO:0000256" key="3">
    <source>
        <dbReference type="ARBA" id="ARBA00022840"/>
    </source>
</evidence>
<feature type="non-terminal residue" evidence="5">
    <location>
        <position position="200"/>
    </location>
</feature>
<dbReference type="Gene3D" id="3.40.50.300">
    <property type="entry name" value="P-loop containing nucleotide triphosphate hydrolases"/>
    <property type="match status" value="1"/>
</dbReference>
<dbReference type="PROSITE" id="PS00211">
    <property type="entry name" value="ABC_TRANSPORTER_1"/>
    <property type="match status" value="1"/>
</dbReference>
<keyword evidence="2" id="KW-0547">Nucleotide-binding</keyword>
<evidence type="ECO:0000313" key="6">
    <source>
        <dbReference type="Proteomes" id="UP000178631"/>
    </source>
</evidence>
<evidence type="ECO:0000259" key="4">
    <source>
        <dbReference type="PROSITE" id="PS50893"/>
    </source>
</evidence>
<dbReference type="AlphaFoldDB" id="A0A1F4US38"/>
<dbReference type="PANTHER" id="PTHR42781:SF8">
    <property type="entry name" value="BICARBONATE TRANSPORT ATP-BINDING PROTEIN CMPC"/>
    <property type="match status" value="1"/>
</dbReference>
<dbReference type="PANTHER" id="PTHR42781">
    <property type="entry name" value="SPERMIDINE/PUTRESCINE IMPORT ATP-BINDING PROTEIN POTA"/>
    <property type="match status" value="1"/>
</dbReference>
<keyword evidence="1" id="KW-0813">Transport</keyword>
<gene>
    <name evidence="5" type="ORF">A3J98_01180</name>
</gene>
<dbReference type="GO" id="GO:0005524">
    <property type="term" value="F:ATP binding"/>
    <property type="evidence" value="ECO:0007669"/>
    <property type="project" value="UniProtKB-KW"/>
</dbReference>
<dbReference type="Proteomes" id="UP000178631">
    <property type="component" value="Unassembled WGS sequence"/>
</dbReference>
<dbReference type="InterPro" id="IPR017871">
    <property type="entry name" value="ABC_transporter-like_CS"/>
</dbReference>
<dbReference type="EMBL" id="MEUP01000015">
    <property type="protein sequence ID" value="OGC46993.1"/>
    <property type="molecule type" value="Genomic_DNA"/>
</dbReference>
<reference evidence="5 6" key="1">
    <citation type="journal article" date="2016" name="Nat. Commun.">
        <title>Thousands of microbial genomes shed light on interconnected biogeochemical processes in an aquifer system.</title>
        <authorList>
            <person name="Anantharaman K."/>
            <person name="Brown C.T."/>
            <person name="Hug L.A."/>
            <person name="Sharon I."/>
            <person name="Castelle C.J."/>
            <person name="Probst A.J."/>
            <person name="Thomas B.C."/>
            <person name="Singh A."/>
            <person name="Wilkins M.J."/>
            <person name="Karaoz U."/>
            <person name="Brodie E.L."/>
            <person name="Williams K.H."/>
            <person name="Hubbard S.S."/>
            <person name="Banfield J.F."/>
        </authorList>
    </citation>
    <scope>NUCLEOTIDE SEQUENCE [LARGE SCALE GENOMIC DNA]</scope>
</reference>
<feature type="domain" description="ABC transporter" evidence="4">
    <location>
        <begin position="8"/>
        <end position="199"/>
    </location>
</feature>
<accession>A0A1F4US38</accession>
<name>A0A1F4US38_9BACT</name>
<dbReference type="InterPro" id="IPR003439">
    <property type="entry name" value="ABC_transporter-like_ATP-bd"/>
</dbReference>
<dbReference type="SUPFAM" id="SSF52540">
    <property type="entry name" value="P-loop containing nucleoside triphosphate hydrolases"/>
    <property type="match status" value="1"/>
</dbReference>
<protein>
    <recommendedName>
        <fullName evidence="4">ABC transporter domain-containing protein</fullName>
    </recommendedName>
</protein>